<dbReference type="EMBL" id="DLYI01000053">
    <property type="protein sequence ID" value="HAC27058.1"/>
    <property type="molecule type" value="Genomic_DNA"/>
</dbReference>
<dbReference type="Pfam" id="PF00496">
    <property type="entry name" value="SBP_bac_5"/>
    <property type="match status" value="1"/>
</dbReference>
<feature type="non-terminal residue" evidence="5">
    <location>
        <position position="90"/>
    </location>
</feature>
<keyword evidence="3" id="KW-0732">Signal</keyword>
<sequence>ADATKELKMAYDADPVTLDIHEQLSGGILQLSHMTFDPLLRWTKDLGFEPRLAESWERVDDKTMRFKLREGVKFHSGNELTTADVKFTFE</sequence>
<feature type="non-terminal residue" evidence="5">
    <location>
        <position position="1"/>
    </location>
</feature>
<proteinExistence type="inferred from homology"/>
<dbReference type="Gene3D" id="3.40.190.10">
    <property type="entry name" value="Periplasmic binding protein-like II"/>
    <property type="match status" value="1"/>
</dbReference>
<dbReference type="PANTHER" id="PTHR30290:SF9">
    <property type="entry name" value="OLIGOPEPTIDE-BINDING PROTEIN APPA"/>
    <property type="match status" value="1"/>
</dbReference>
<evidence type="ECO:0000313" key="5">
    <source>
        <dbReference type="EMBL" id="HAC27058.1"/>
    </source>
</evidence>
<dbReference type="SUPFAM" id="SSF53850">
    <property type="entry name" value="Periplasmic binding protein-like II"/>
    <property type="match status" value="1"/>
</dbReference>
<dbReference type="InterPro" id="IPR039424">
    <property type="entry name" value="SBP_5"/>
</dbReference>
<dbReference type="GO" id="GO:0015833">
    <property type="term" value="P:peptide transport"/>
    <property type="evidence" value="ECO:0007669"/>
    <property type="project" value="TreeGrafter"/>
</dbReference>
<dbReference type="AlphaFoldDB" id="A0A3B8WHH7"/>
<evidence type="ECO:0000256" key="1">
    <source>
        <dbReference type="ARBA" id="ARBA00005695"/>
    </source>
</evidence>
<dbReference type="PROSITE" id="PS01040">
    <property type="entry name" value="SBP_BACTERIAL_5"/>
    <property type="match status" value="1"/>
</dbReference>
<organism evidence="5 6">
    <name type="scientific">Marinobacter nauticus</name>
    <name type="common">Marinobacter hydrocarbonoclasticus</name>
    <name type="synonym">Marinobacter aquaeolei</name>
    <dbReference type="NCBI Taxonomy" id="2743"/>
    <lineage>
        <taxon>Bacteria</taxon>
        <taxon>Pseudomonadati</taxon>
        <taxon>Pseudomonadota</taxon>
        <taxon>Gammaproteobacteria</taxon>
        <taxon>Pseudomonadales</taxon>
        <taxon>Marinobacteraceae</taxon>
        <taxon>Marinobacter</taxon>
    </lineage>
</organism>
<gene>
    <name evidence="5" type="ORF">DCF82_04470</name>
</gene>
<comment type="caution">
    <text evidence="5">The sequence shown here is derived from an EMBL/GenBank/DDBJ whole genome shotgun (WGS) entry which is preliminary data.</text>
</comment>
<evidence type="ECO:0000259" key="4">
    <source>
        <dbReference type="Pfam" id="PF00496"/>
    </source>
</evidence>
<comment type="similarity">
    <text evidence="1">Belongs to the bacterial solute-binding protein 5 family.</text>
</comment>
<evidence type="ECO:0000256" key="3">
    <source>
        <dbReference type="ARBA" id="ARBA00022729"/>
    </source>
</evidence>
<dbReference type="Proteomes" id="UP000261325">
    <property type="component" value="Unassembled WGS sequence"/>
</dbReference>
<feature type="domain" description="Solute-binding protein family 5" evidence="4">
    <location>
        <begin position="48"/>
        <end position="90"/>
    </location>
</feature>
<dbReference type="InterPro" id="IPR023765">
    <property type="entry name" value="SBP_5_CS"/>
</dbReference>
<evidence type="ECO:0000313" key="6">
    <source>
        <dbReference type="Proteomes" id="UP000261325"/>
    </source>
</evidence>
<name>A0A3B8WHH7_MARNT</name>
<evidence type="ECO:0000256" key="2">
    <source>
        <dbReference type="ARBA" id="ARBA00022448"/>
    </source>
</evidence>
<reference evidence="5 6" key="1">
    <citation type="journal article" date="2018" name="Nat. Biotechnol.">
        <title>A standardized bacterial taxonomy based on genome phylogeny substantially revises the tree of life.</title>
        <authorList>
            <person name="Parks D.H."/>
            <person name="Chuvochina M."/>
            <person name="Waite D.W."/>
            <person name="Rinke C."/>
            <person name="Skarshewski A."/>
            <person name="Chaumeil P.A."/>
            <person name="Hugenholtz P."/>
        </authorList>
    </citation>
    <scope>NUCLEOTIDE SEQUENCE [LARGE SCALE GENOMIC DNA]</scope>
    <source>
        <strain evidence="5">UBA9049</strain>
    </source>
</reference>
<dbReference type="PANTHER" id="PTHR30290">
    <property type="entry name" value="PERIPLASMIC BINDING COMPONENT OF ABC TRANSPORTER"/>
    <property type="match status" value="1"/>
</dbReference>
<protein>
    <submittedName>
        <fullName evidence="5">Nickel/dipeptide/oligopeptide ABC transporter substrate-binding protein</fullName>
    </submittedName>
</protein>
<dbReference type="InterPro" id="IPR000914">
    <property type="entry name" value="SBP_5_dom"/>
</dbReference>
<keyword evidence="2" id="KW-0813">Transport</keyword>
<accession>A0A3B8WHH7</accession>
<dbReference type="GO" id="GO:1904680">
    <property type="term" value="F:peptide transmembrane transporter activity"/>
    <property type="evidence" value="ECO:0007669"/>
    <property type="project" value="TreeGrafter"/>
</dbReference>